<proteinExistence type="predicted"/>
<evidence type="ECO:0000313" key="1">
    <source>
        <dbReference type="EMBL" id="KJL44389.1"/>
    </source>
</evidence>
<gene>
    <name evidence="1" type="ORF">RR49_00147</name>
</gene>
<comment type="caution">
    <text evidence="1">The sequence shown here is derived from an EMBL/GenBank/DDBJ whole genome shotgun (WGS) entry which is preliminary data.</text>
</comment>
<sequence length="84" mass="9083">MTWRFALIIEPVASDDPRTDFDTTFAPVDASAPALSIGELSTQRGDGIFESIGVVDRHPQEVEAHLARLAHSAEICDLPVPKLA</sequence>
<dbReference type="GO" id="GO:0016829">
    <property type="term" value="F:lyase activity"/>
    <property type="evidence" value="ECO:0007669"/>
    <property type="project" value="UniProtKB-KW"/>
</dbReference>
<dbReference type="SUPFAM" id="SSF56752">
    <property type="entry name" value="D-aminoacid aminotransferase-like PLP-dependent enzymes"/>
    <property type="match status" value="1"/>
</dbReference>
<dbReference type="EMBL" id="JYIY01000037">
    <property type="protein sequence ID" value="KJL44389.1"/>
    <property type="molecule type" value="Genomic_DNA"/>
</dbReference>
<dbReference type="Proteomes" id="UP000033451">
    <property type="component" value="Unassembled WGS sequence"/>
</dbReference>
<accession>A0A0F0LZX0</accession>
<keyword evidence="2" id="KW-1185">Reference proteome</keyword>
<protein>
    <submittedName>
        <fullName evidence="1">4-amino-4-deoxychorismate lyase</fullName>
    </submittedName>
</protein>
<dbReference type="Gene3D" id="3.30.470.10">
    <property type="match status" value="1"/>
</dbReference>
<evidence type="ECO:0000313" key="2">
    <source>
        <dbReference type="Proteomes" id="UP000033451"/>
    </source>
</evidence>
<dbReference type="STRING" id="400772.RR49_00147"/>
<dbReference type="AlphaFoldDB" id="A0A0F0LZX0"/>
<keyword evidence="1" id="KW-0456">Lyase</keyword>
<dbReference type="InterPro" id="IPR036038">
    <property type="entry name" value="Aminotransferase-like"/>
</dbReference>
<dbReference type="InterPro" id="IPR043131">
    <property type="entry name" value="BCAT-like_N"/>
</dbReference>
<name>A0A0F0LZX0_9MICO</name>
<organism evidence="1 2">
    <name type="scientific">Microbacterium ginsengisoli</name>
    <dbReference type="NCBI Taxonomy" id="400772"/>
    <lineage>
        <taxon>Bacteria</taxon>
        <taxon>Bacillati</taxon>
        <taxon>Actinomycetota</taxon>
        <taxon>Actinomycetes</taxon>
        <taxon>Micrococcales</taxon>
        <taxon>Microbacteriaceae</taxon>
        <taxon>Microbacterium</taxon>
    </lineage>
</organism>
<reference evidence="1 2" key="1">
    <citation type="submission" date="2015-02" db="EMBL/GenBank/DDBJ databases">
        <title>Draft genome sequences of ten Microbacterium spp. with emphasis on heavy metal contaminated environments.</title>
        <authorList>
            <person name="Corretto E."/>
        </authorList>
    </citation>
    <scope>NUCLEOTIDE SEQUENCE [LARGE SCALE GENOMIC DNA]</scope>
    <source>
        <strain evidence="1 2">DSM 18659</strain>
    </source>
</reference>
<dbReference type="PATRIC" id="fig|400772.4.peg.171"/>